<dbReference type="eggNOG" id="COG0553">
    <property type="taxonomic scope" value="Bacteria"/>
</dbReference>
<proteinExistence type="predicted"/>
<dbReference type="InterPro" id="IPR014001">
    <property type="entry name" value="Helicase_ATP-bd"/>
</dbReference>
<evidence type="ECO:0000313" key="4">
    <source>
        <dbReference type="EMBL" id="EDM27241.1"/>
    </source>
</evidence>
<comment type="caution">
    <text evidence="4">The sequence shown here is derived from an EMBL/GenBank/DDBJ whole genome shotgun (WGS) entry which is preliminary data.</text>
</comment>
<dbReference type="GO" id="GO:0005524">
    <property type="term" value="F:ATP binding"/>
    <property type="evidence" value="ECO:0007669"/>
    <property type="project" value="InterPro"/>
</dbReference>
<dbReference type="InterPro" id="IPR027417">
    <property type="entry name" value="P-loop_NTPase"/>
</dbReference>
<dbReference type="SMART" id="SM00487">
    <property type="entry name" value="DEXDc"/>
    <property type="match status" value="1"/>
</dbReference>
<dbReference type="EMBL" id="ABCK01000011">
    <property type="protein sequence ID" value="EDM27241.1"/>
    <property type="molecule type" value="Genomic_DNA"/>
</dbReference>
<dbReference type="PROSITE" id="PS51194">
    <property type="entry name" value="HELICASE_CTER"/>
    <property type="match status" value="1"/>
</dbReference>
<dbReference type="Proteomes" id="UP000004947">
    <property type="component" value="Unassembled WGS sequence"/>
</dbReference>
<keyword evidence="1" id="KW-0378">Hydrolase</keyword>
<dbReference type="SMART" id="SM00490">
    <property type="entry name" value="HELICc"/>
    <property type="match status" value="1"/>
</dbReference>
<dbReference type="InterPro" id="IPR049730">
    <property type="entry name" value="SNF2/RAD54-like_C"/>
</dbReference>
<dbReference type="CDD" id="cd18793">
    <property type="entry name" value="SF2_C_SNF"/>
    <property type="match status" value="1"/>
</dbReference>
<dbReference type="Pfam" id="PF00271">
    <property type="entry name" value="Helicase_C"/>
    <property type="match status" value="1"/>
</dbReference>
<dbReference type="STRING" id="313628.LNTAR_16267"/>
<dbReference type="PROSITE" id="PS51192">
    <property type="entry name" value="HELICASE_ATP_BIND_1"/>
    <property type="match status" value="1"/>
</dbReference>
<protein>
    <submittedName>
        <fullName evidence="4">Swf/snf family helicase</fullName>
    </submittedName>
</protein>
<accession>A6DMQ1</accession>
<evidence type="ECO:0000259" key="3">
    <source>
        <dbReference type="PROSITE" id="PS51194"/>
    </source>
</evidence>
<feature type="domain" description="Helicase C-terminal" evidence="3">
    <location>
        <begin position="1143"/>
        <end position="1304"/>
    </location>
</feature>
<dbReference type="RefSeq" id="WP_007279148.1">
    <property type="nucleotide sequence ID" value="NZ_ABCK01000011.1"/>
</dbReference>
<evidence type="ECO:0000256" key="1">
    <source>
        <dbReference type="ARBA" id="ARBA00022801"/>
    </source>
</evidence>
<dbReference type="InterPro" id="IPR001650">
    <property type="entry name" value="Helicase_C-like"/>
</dbReference>
<dbReference type="PANTHER" id="PTHR10799">
    <property type="entry name" value="SNF2/RAD54 HELICASE FAMILY"/>
    <property type="match status" value="1"/>
</dbReference>
<gene>
    <name evidence="4" type="ORF">LNTAR_16267</name>
</gene>
<evidence type="ECO:0000259" key="2">
    <source>
        <dbReference type="PROSITE" id="PS51192"/>
    </source>
</evidence>
<dbReference type="GO" id="GO:0004386">
    <property type="term" value="F:helicase activity"/>
    <property type="evidence" value="ECO:0007669"/>
    <property type="project" value="UniProtKB-KW"/>
</dbReference>
<dbReference type="Gene3D" id="3.40.50.10810">
    <property type="entry name" value="Tandem AAA-ATPase domain"/>
    <property type="match status" value="1"/>
</dbReference>
<dbReference type="InterPro" id="IPR038718">
    <property type="entry name" value="SNF2-like_sf"/>
</dbReference>
<dbReference type="OrthoDB" id="9814088at2"/>
<keyword evidence="4" id="KW-0347">Helicase</keyword>
<evidence type="ECO:0000313" key="5">
    <source>
        <dbReference type="Proteomes" id="UP000004947"/>
    </source>
</evidence>
<reference evidence="4 5" key="1">
    <citation type="journal article" date="2010" name="J. Bacteriol.">
        <title>Genome sequence of Lentisphaera araneosa HTCC2155T, the type species of the order Lentisphaerales in the phylum Lentisphaerae.</title>
        <authorList>
            <person name="Thrash J.C."/>
            <person name="Cho J.C."/>
            <person name="Vergin K.L."/>
            <person name="Morris R.M."/>
            <person name="Giovannoni S.J."/>
        </authorList>
    </citation>
    <scope>NUCLEOTIDE SEQUENCE [LARGE SCALE GENOMIC DNA]</scope>
    <source>
        <strain evidence="4 5">HTCC2155</strain>
    </source>
</reference>
<dbReference type="InterPro" id="IPR000330">
    <property type="entry name" value="SNF2_N"/>
</dbReference>
<keyword evidence="5" id="KW-1185">Reference proteome</keyword>
<dbReference type="CDD" id="cd18012">
    <property type="entry name" value="DEXQc_arch_SWI2_SNF2"/>
    <property type="match status" value="1"/>
</dbReference>
<feature type="domain" description="Helicase ATP-binding" evidence="2">
    <location>
        <begin position="868"/>
        <end position="1024"/>
    </location>
</feature>
<name>A6DMQ1_9BACT</name>
<keyword evidence="4" id="KW-0067">ATP-binding</keyword>
<dbReference type="Pfam" id="PF00176">
    <property type="entry name" value="SNF2-rel_dom"/>
    <property type="match status" value="1"/>
</dbReference>
<dbReference type="GO" id="GO:0016787">
    <property type="term" value="F:hydrolase activity"/>
    <property type="evidence" value="ECO:0007669"/>
    <property type="project" value="UniProtKB-KW"/>
</dbReference>
<keyword evidence="4" id="KW-0547">Nucleotide-binding</keyword>
<sequence>MKPLGEKWLIYKTQLSQLQVYIVKIFATCPQYFSPFQVAKVLRDAQIDGGLPLTTGVIKDEIKSLREFEIDVFSFSNNFSSSFQVEVLLEMSDEGQLDKFYQDFIGPQLAMIRSWDLAEKRIYLRFFYLSGKNPDEMKKGVKFYSKTLIKPQCEGFSYTSKINPQFIENFWYELLADEFFTGPMEREYEQDFNEWLEQSSSLNQVYHLAKALKTQDFVRLRDLVNSWQGELGRELVDAFDHFFRANYREASRVFARFAKIKLDKWTQFPNAIDEIYLRCLSLSGLRGDRKSLDGRQLNNSHKKALMHVNEYRETGQLPPFKEITLQGSEITFYKALRLFMEKRKLSDSELENCVYLAEADREDVVLYREWLSLLSLANAKINEVQLQDLNKRLCFPSFASFIEVKEEWESGLEFIEKFFSNDEQKRVVWRFTLNEAGWDLRPFEQKRGRSAWLKGKQIAFDKLQHKSYLSELDKQILSNIVYQSGNYIEWTGNEVLELVSRHPLLFDSYDLDKAVSIEIEEGGVCLDESENFFILDLPDEYKRNVIIKRSGPYKYIYYRFPESLSEVQEKLGDEGLKIPKTQGARIRALLPQISQSMPVMSNWRDEAESKAHLSESHSDIRIVAEPMDEDEGVNFRLRVPVFGSGTPEFVPGEGPVVIWKDGKQCVRDIDAERKKLREALSLVDGLPVLEEDGFLALYDQQMALDFLMALHQQDFDIFWPKKAWSVKQSKGRLTVKIEKDADWFNLYGKAEFDGDALHFSELFANLSKEGSYVKLSDQRFIKLSQQLQEQIQVMQANLGEYHGALGFPKLRQSEMARALAGVEDKFLPQNWDADVSKLRKIFSRHFIFPKNFKAELRSYQEEGFQWLSRMAEWGAGACLADDMGLGKTVQALAVLSARAHLGPSLVVAPTSVCGNWQEEVQRFAPMLKVQIYDSTFAESAMESLDENDLLVCSYTMLQRDVELISKRQWNGIVLDEAQAIKNPQSGRSKAARSLESKFKIATTGTPVENHPGEIWALFDFLNPGYLGSQTSFGKEINSAGVSQAINGLGERLRRRVQPFILRRLKKDVLKDLPERTEINLRIPLSPDERGVYNGLRARASDRLGKRGGDRNDKFFILEEITRLRQAACSPSLLDKQFSDQSAKLKRFIELVKELKEAGHRALVFSQFTSFLDLVEKALAEEDVDFLRLDGSTPAKKRPQLVKKFQVGKSSVFLISLKAGGFGLNLTAANYVIHLDPWWNPAVEDQATDRAHRIGQEKAVTVYRLISEGTIEEKILKLHESKRELADFMLGNQNQSAKMSADELLRLLN</sequence>
<organism evidence="4 5">
    <name type="scientific">Lentisphaera araneosa HTCC2155</name>
    <dbReference type="NCBI Taxonomy" id="313628"/>
    <lineage>
        <taxon>Bacteria</taxon>
        <taxon>Pseudomonadati</taxon>
        <taxon>Lentisphaerota</taxon>
        <taxon>Lentisphaeria</taxon>
        <taxon>Lentisphaerales</taxon>
        <taxon>Lentisphaeraceae</taxon>
        <taxon>Lentisphaera</taxon>
    </lineage>
</organism>
<dbReference type="Gene3D" id="3.40.50.300">
    <property type="entry name" value="P-loop containing nucleotide triphosphate hydrolases"/>
    <property type="match status" value="1"/>
</dbReference>
<dbReference type="SUPFAM" id="SSF52540">
    <property type="entry name" value="P-loop containing nucleoside triphosphate hydrolases"/>
    <property type="match status" value="2"/>
</dbReference>